<dbReference type="PANTHER" id="PTHR24058">
    <property type="entry name" value="DUAL SPECIFICITY PROTEIN KINASE"/>
    <property type="match status" value="1"/>
</dbReference>
<dbReference type="PROSITE" id="PS50011">
    <property type="entry name" value="PROTEIN_KINASE_DOM"/>
    <property type="match status" value="1"/>
</dbReference>
<dbReference type="EMBL" id="BAABUJ010000007">
    <property type="protein sequence ID" value="GAA5796886.1"/>
    <property type="molecule type" value="Genomic_DNA"/>
</dbReference>
<dbReference type="InterPro" id="IPR050494">
    <property type="entry name" value="Ser_Thr_dual-spec_kinase"/>
</dbReference>
<evidence type="ECO:0000256" key="8">
    <source>
        <dbReference type="ARBA" id="ARBA00049003"/>
    </source>
</evidence>
<dbReference type="EC" id="2.7.12.1" evidence="2"/>
<keyword evidence="6" id="KW-0418">Kinase</keyword>
<feature type="compositionally biased region" description="Polar residues" evidence="11">
    <location>
        <begin position="204"/>
        <end position="216"/>
    </location>
</feature>
<name>A0ABP9XQ76_9FUNG</name>
<keyword evidence="14" id="KW-1185">Reference proteome</keyword>
<feature type="region of interest" description="Disordered" evidence="11">
    <location>
        <begin position="156"/>
        <end position="183"/>
    </location>
</feature>
<evidence type="ECO:0000256" key="9">
    <source>
        <dbReference type="ARBA" id="ARBA00049308"/>
    </source>
</evidence>
<keyword evidence="4" id="KW-0808">Transferase</keyword>
<evidence type="ECO:0000259" key="12">
    <source>
        <dbReference type="PROSITE" id="PS50011"/>
    </source>
</evidence>
<evidence type="ECO:0000256" key="2">
    <source>
        <dbReference type="ARBA" id="ARBA00013203"/>
    </source>
</evidence>
<feature type="domain" description="Protein kinase" evidence="12">
    <location>
        <begin position="432"/>
        <end position="747"/>
    </location>
</feature>
<organism evidence="13 14">
    <name type="scientific">Helicostylum pulchrum</name>
    <dbReference type="NCBI Taxonomy" id="562976"/>
    <lineage>
        <taxon>Eukaryota</taxon>
        <taxon>Fungi</taxon>
        <taxon>Fungi incertae sedis</taxon>
        <taxon>Mucoromycota</taxon>
        <taxon>Mucoromycotina</taxon>
        <taxon>Mucoromycetes</taxon>
        <taxon>Mucorales</taxon>
        <taxon>Mucorineae</taxon>
        <taxon>Mucoraceae</taxon>
        <taxon>Helicostylum</taxon>
    </lineage>
</organism>
<feature type="region of interest" description="Disordered" evidence="11">
    <location>
        <begin position="1"/>
        <end position="120"/>
    </location>
</feature>
<dbReference type="Pfam" id="PF00069">
    <property type="entry name" value="Pkinase"/>
    <property type="match status" value="1"/>
</dbReference>
<feature type="compositionally biased region" description="Polar residues" evidence="11">
    <location>
        <begin position="1"/>
        <end position="21"/>
    </location>
</feature>
<dbReference type="SMART" id="SM00220">
    <property type="entry name" value="S_TKc"/>
    <property type="match status" value="1"/>
</dbReference>
<evidence type="ECO:0000256" key="5">
    <source>
        <dbReference type="ARBA" id="ARBA00022741"/>
    </source>
</evidence>
<comment type="catalytic activity">
    <reaction evidence="8">
        <text>L-seryl-[protein] + ATP = O-phospho-L-seryl-[protein] + ADP + H(+)</text>
        <dbReference type="Rhea" id="RHEA:17989"/>
        <dbReference type="Rhea" id="RHEA-COMP:9863"/>
        <dbReference type="Rhea" id="RHEA-COMP:11604"/>
        <dbReference type="ChEBI" id="CHEBI:15378"/>
        <dbReference type="ChEBI" id="CHEBI:29999"/>
        <dbReference type="ChEBI" id="CHEBI:30616"/>
        <dbReference type="ChEBI" id="CHEBI:83421"/>
        <dbReference type="ChEBI" id="CHEBI:456216"/>
        <dbReference type="EC" id="2.7.12.1"/>
    </reaction>
</comment>
<dbReference type="Gene3D" id="3.30.200.20">
    <property type="entry name" value="Phosphorylase Kinase, domain 1"/>
    <property type="match status" value="1"/>
</dbReference>
<gene>
    <name evidence="13" type="ORF">HPULCUR_002264</name>
</gene>
<dbReference type="CDD" id="cd14210">
    <property type="entry name" value="PKc_DYRK"/>
    <property type="match status" value="1"/>
</dbReference>
<dbReference type="InterPro" id="IPR011009">
    <property type="entry name" value="Kinase-like_dom_sf"/>
</dbReference>
<protein>
    <recommendedName>
        <fullName evidence="2">dual-specificity kinase</fullName>
        <ecNumber evidence="2">2.7.12.1</ecNumber>
    </recommendedName>
</protein>
<reference evidence="13 14" key="1">
    <citation type="submission" date="2024-04" db="EMBL/GenBank/DDBJ databases">
        <title>genome sequences of Mucor flavus KT1a and Helicostylum pulchrum KT1b strains isolation_sourced from the surface of a dry-aged beef.</title>
        <authorList>
            <person name="Toyotome T."/>
            <person name="Hosono M."/>
            <person name="Torimaru M."/>
            <person name="Fukuda K."/>
            <person name="Mikami N."/>
        </authorList>
    </citation>
    <scope>NUCLEOTIDE SEQUENCE [LARGE SCALE GENOMIC DNA]</scope>
    <source>
        <strain evidence="13 14">KT1b</strain>
    </source>
</reference>
<evidence type="ECO:0000256" key="10">
    <source>
        <dbReference type="ARBA" id="ARBA00051680"/>
    </source>
</evidence>
<dbReference type="Gene3D" id="1.10.510.10">
    <property type="entry name" value="Transferase(Phosphotransferase) domain 1"/>
    <property type="match status" value="1"/>
</dbReference>
<feature type="compositionally biased region" description="Polar residues" evidence="11">
    <location>
        <begin position="31"/>
        <end position="41"/>
    </location>
</feature>
<comment type="catalytic activity">
    <reaction evidence="9">
        <text>L-threonyl-[protein] + ATP = O-phospho-L-threonyl-[protein] + ADP + H(+)</text>
        <dbReference type="Rhea" id="RHEA:46608"/>
        <dbReference type="Rhea" id="RHEA-COMP:11060"/>
        <dbReference type="Rhea" id="RHEA-COMP:11605"/>
        <dbReference type="ChEBI" id="CHEBI:15378"/>
        <dbReference type="ChEBI" id="CHEBI:30013"/>
        <dbReference type="ChEBI" id="CHEBI:30616"/>
        <dbReference type="ChEBI" id="CHEBI:61977"/>
        <dbReference type="ChEBI" id="CHEBI:456216"/>
        <dbReference type="EC" id="2.7.12.1"/>
    </reaction>
</comment>
<evidence type="ECO:0000313" key="14">
    <source>
        <dbReference type="Proteomes" id="UP001476247"/>
    </source>
</evidence>
<keyword evidence="7" id="KW-0067">ATP-binding</keyword>
<evidence type="ECO:0000256" key="11">
    <source>
        <dbReference type="SAM" id="MobiDB-lite"/>
    </source>
</evidence>
<dbReference type="Proteomes" id="UP001476247">
    <property type="component" value="Unassembled WGS sequence"/>
</dbReference>
<dbReference type="PANTHER" id="PTHR24058:SF22">
    <property type="entry name" value="DUAL SPECIFICITY TYROSINE-PHOSPHORYLATION-REGULATED KINASE 4"/>
    <property type="match status" value="1"/>
</dbReference>
<evidence type="ECO:0000313" key="13">
    <source>
        <dbReference type="EMBL" id="GAA5796886.1"/>
    </source>
</evidence>
<dbReference type="InterPro" id="IPR042521">
    <property type="entry name" value="DYRK"/>
</dbReference>
<comment type="caution">
    <text evidence="13">The sequence shown here is derived from an EMBL/GenBank/DDBJ whole genome shotgun (WGS) entry which is preliminary data.</text>
</comment>
<keyword evidence="3" id="KW-0723">Serine/threonine-protein kinase</keyword>
<feature type="compositionally biased region" description="Low complexity" evidence="11">
    <location>
        <begin position="80"/>
        <end position="92"/>
    </location>
</feature>
<proteinExistence type="inferred from homology"/>
<evidence type="ECO:0000256" key="1">
    <source>
        <dbReference type="ARBA" id="ARBA00008867"/>
    </source>
</evidence>
<comment type="catalytic activity">
    <reaction evidence="10">
        <text>L-tyrosyl-[protein] + ATP = O-phospho-L-tyrosyl-[protein] + ADP + H(+)</text>
        <dbReference type="Rhea" id="RHEA:10596"/>
        <dbReference type="Rhea" id="RHEA-COMP:10136"/>
        <dbReference type="Rhea" id="RHEA-COMP:20101"/>
        <dbReference type="ChEBI" id="CHEBI:15378"/>
        <dbReference type="ChEBI" id="CHEBI:30616"/>
        <dbReference type="ChEBI" id="CHEBI:46858"/>
        <dbReference type="ChEBI" id="CHEBI:61978"/>
        <dbReference type="ChEBI" id="CHEBI:456216"/>
        <dbReference type="EC" id="2.7.12.1"/>
    </reaction>
</comment>
<dbReference type="Gene3D" id="3.30.10.30">
    <property type="entry name" value="DYRK"/>
    <property type="match status" value="1"/>
</dbReference>
<sequence>MSSTSNCSESGNWKSERQPSINLLDMEVLSVQPNTQSQQADTKPEVNKPKLLYTSLQKFDPLQSRAVEKSSPDPEQQQKLTPTRLPTRRPTLASHVSAEHPNLITIDNRDPTPPSSPGRRIRQTSIARLAKSSTTTSLGKANRELAEFDPFMSPVKDKRQSANYNDTASKPIKEHSTSKKGGAQTDMLVVKPEKTCTRIPLPPNRQSTDDAQQQQKPPIADPTRLLLTDQVPTTTSKLRKPEVIVPKSLKTATCQPTKREISVNYSRRPSFPTAANEILQEQWDKEREKSRALSANLVSAQGLISQPDEIEDATLPTLSRSNSRDSRLEKIHDRLQCLVDVGTDHDEPIVTDYKREEGNIEVLSPKSALNRYRPFLSPYEKTEIMRYPSIYCVGSHAEKHLASTDQTALNYGYDDEKGDYQIVIKDHLNYRYEIVDTLGKGSFGQVVKCIDHKPADAATVSASTDPSPNNLVAVKIIRNKKRFHAQALTEVKILEQLIAWDPKNKHYNVRMLNSFYFRGHLCIVFECLSLNLYEILQQNSYQGFSMGLVKRFAYQILTSLKLLSEHNVIHCDLKPENILLRQPDRSGIRVIDYGSSCYVNEKVYTYIQSRFYRAPEVILGLDYGLPIDMWSTGCILAELYTGRPLFPGENEPDQLACIMQLLGVPSKDYLDRCSRKKQFFDMYDQPKKSINSKGKKRRPNTLTFTEALKRSTYDNFDRDFGDFISKCLTWEPEKRMKPVEALNHPWVQAMKK</sequence>
<evidence type="ECO:0000256" key="4">
    <source>
        <dbReference type="ARBA" id="ARBA00022679"/>
    </source>
</evidence>
<dbReference type="InterPro" id="IPR008271">
    <property type="entry name" value="Ser/Thr_kinase_AS"/>
</dbReference>
<feature type="region of interest" description="Disordered" evidence="11">
    <location>
        <begin position="197"/>
        <end position="223"/>
    </location>
</feature>
<accession>A0ABP9XQ76</accession>
<dbReference type="InterPro" id="IPR000719">
    <property type="entry name" value="Prot_kinase_dom"/>
</dbReference>
<keyword evidence="5" id="KW-0547">Nucleotide-binding</keyword>
<comment type="similarity">
    <text evidence="1">Belongs to the protein kinase superfamily. CMGC Ser/Thr protein kinase family. MNB/DYRK subfamily.</text>
</comment>
<evidence type="ECO:0000256" key="3">
    <source>
        <dbReference type="ARBA" id="ARBA00022527"/>
    </source>
</evidence>
<dbReference type="PROSITE" id="PS00108">
    <property type="entry name" value="PROTEIN_KINASE_ST"/>
    <property type="match status" value="1"/>
</dbReference>
<dbReference type="SUPFAM" id="SSF56112">
    <property type="entry name" value="Protein kinase-like (PK-like)"/>
    <property type="match status" value="1"/>
</dbReference>
<evidence type="ECO:0000256" key="7">
    <source>
        <dbReference type="ARBA" id="ARBA00022840"/>
    </source>
</evidence>
<evidence type="ECO:0000256" key="6">
    <source>
        <dbReference type="ARBA" id="ARBA00022777"/>
    </source>
</evidence>